<dbReference type="AlphaFoldDB" id="A0A7I7K2Q8"/>
<dbReference type="OrthoDB" id="4350592at2"/>
<proteinExistence type="predicted"/>
<name>A0A7I7K2Q8_9MYCO</name>
<accession>A0A7I7K2Q8</accession>
<evidence type="ECO:0000313" key="2">
    <source>
        <dbReference type="Proteomes" id="UP000467006"/>
    </source>
</evidence>
<organism evidence="1 2">
    <name type="scientific">Mycolicibacterium duvalii</name>
    <dbReference type="NCBI Taxonomy" id="39688"/>
    <lineage>
        <taxon>Bacteria</taxon>
        <taxon>Bacillati</taxon>
        <taxon>Actinomycetota</taxon>
        <taxon>Actinomycetes</taxon>
        <taxon>Mycobacteriales</taxon>
        <taxon>Mycobacteriaceae</taxon>
        <taxon>Mycolicibacterium</taxon>
    </lineage>
</organism>
<dbReference type="EMBL" id="AP022563">
    <property type="protein sequence ID" value="BBX17894.1"/>
    <property type="molecule type" value="Genomic_DNA"/>
</dbReference>
<dbReference type="RefSeq" id="WP_098004064.1">
    <property type="nucleotide sequence ID" value="NZ_AP022563.1"/>
</dbReference>
<gene>
    <name evidence="1" type="ORF">MDUV_27540</name>
</gene>
<reference evidence="1 2" key="1">
    <citation type="journal article" date="2019" name="Emerg. Microbes Infect.">
        <title>Comprehensive subspecies identification of 175 nontuberculous mycobacteria species based on 7547 genomic profiles.</title>
        <authorList>
            <person name="Matsumoto Y."/>
            <person name="Kinjo T."/>
            <person name="Motooka D."/>
            <person name="Nabeya D."/>
            <person name="Jung N."/>
            <person name="Uechi K."/>
            <person name="Horii T."/>
            <person name="Iida T."/>
            <person name="Fujita J."/>
            <person name="Nakamura S."/>
        </authorList>
    </citation>
    <scope>NUCLEOTIDE SEQUENCE [LARGE SCALE GENOMIC DNA]</scope>
    <source>
        <strain evidence="1 2">JCM 6396</strain>
    </source>
</reference>
<dbReference type="KEGG" id="mdu:MDUV_27540"/>
<protein>
    <submittedName>
        <fullName evidence="1">Uncharacterized protein</fullName>
    </submittedName>
</protein>
<keyword evidence="2" id="KW-1185">Reference proteome</keyword>
<sequence>MSPAVRIAGGIVALQGFLGLVMAVVLVVREAAGHHEEAISGYGTAAWFVIMGSGVLAAGWALWTGRRWGRGIAVFANLCLLGVAWYVFSSGRLSYAVVVAAVSIAVLGLLFSPSAVHWLTQPGPDDDSAANSASRGPDTR</sequence>
<evidence type="ECO:0000313" key="1">
    <source>
        <dbReference type="EMBL" id="BBX17894.1"/>
    </source>
</evidence>
<dbReference type="Proteomes" id="UP000467006">
    <property type="component" value="Chromosome"/>
</dbReference>